<keyword evidence="1" id="KW-0677">Repeat</keyword>
<dbReference type="Pfam" id="PF12796">
    <property type="entry name" value="Ank_2"/>
    <property type="match status" value="1"/>
</dbReference>
<dbReference type="Proteomes" id="UP000547614">
    <property type="component" value="Unassembled WGS sequence"/>
</dbReference>
<evidence type="ECO:0000256" key="4">
    <source>
        <dbReference type="SAM" id="MobiDB-lite"/>
    </source>
</evidence>
<feature type="compositionally biased region" description="Basic and acidic residues" evidence="4">
    <location>
        <begin position="1113"/>
        <end position="1125"/>
    </location>
</feature>
<gene>
    <name evidence="6" type="ORF">FHR94_000420</name>
</gene>
<comment type="caution">
    <text evidence="6">The sequence shown here is derived from an EMBL/GenBank/DDBJ whole genome shotgun (WGS) entry which is preliminary data.</text>
</comment>
<evidence type="ECO:0000256" key="1">
    <source>
        <dbReference type="ARBA" id="ARBA00022737"/>
    </source>
</evidence>
<dbReference type="Pfam" id="PF20703">
    <property type="entry name" value="nSTAND1"/>
    <property type="match status" value="1"/>
</dbReference>
<feature type="repeat" description="ANK" evidence="3">
    <location>
        <begin position="864"/>
        <end position="891"/>
    </location>
</feature>
<dbReference type="RefSeq" id="WP_183323967.1">
    <property type="nucleotide sequence ID" value="NZ_JACHXP010000002.1"/>
</dbReference>
<feature type="region of interest" description="Disordered" evidence="4">
    <location>
        <begin position="1113"/>
        <end position="1136"/>
    </location>
</feature>
<dbReference type="InterPro" id="IPR002110">
    <property type="entry name" value="Ankyrin_rpt"/>
</dbReference>
<proteinExistence type="predicted"/>
<evidence type="ECO:0000256" key="3">
    <source>
        <dbReference type="PROSITE-ProRule" id="PRU00023"/>
    </source>
</evidence>
<accession>A0A839V5D0</accession>
<dbReference type="InterPro" id="IPR036770">
    <property type="entry name" value="Ankyrin_rpt-contain_sf"/>
</dbReference>
<reference evidence="6 7" key="1">
    <citation type="submission" date="2020-08" db="EMBL/GenBank/DDBJ databases">
        <title>Genomic Encyclopedia of Type Strains, Phase III (KMG-III): the genomes of soil and plant-associated and newly described type strains.</title>
        <authorList>
            <person name="Whitman W."/>
        </authorList>
    </citation>
    <scope>NUCLEOTIDE SEQUENCE [LARGE SCALE GENOMIC DNA]</scope>
    <source>
        <strain evidence="6 7">CECT 7282</strain>
    </source>
</reference>
<evidence type="ECO:0000259" key="5">
    <source>
        <dbReference type="Pfam" id="PF20703"/>
    </source>
</evidence>
<dbReference type="SUPFAM" id="SSF48403">
    <property type="entry name" value="Ankyrin repeat"/>
    <property type="match status" value="1"/>
</dbReference>
<sequence length="1524" mass="169930">MFKSIFISSSGDLKSLREGLHDDLQRWLDHHGFGHLLKPFLWDKDKEDGRLLSDRLQIQSQLPDPAAQDVPLTICLFGERCGSPLEDNLAPHVVQRFDRWRAQGEDPGLLHPWPRDAEKQRRALACGQYPLTGTVFELLSAHAQPEEADNLIVACVVDRPIMPETSVKSVVLNGRNLHARLVAGKSESEANCIEAEIYNPQATALLNFLKDYSRKVRFVKTYPSEDDMRCEVFAVAQKKLRQKLGIASLRNPFKQTLDHWTVDDSKPLPGRSGAIEDIMKVMDNRDALILLKGRSGCGKSSLMQSGVMRSLREIDGSVPVPFRPTELMAGAGEGDALDRLARLIAETAAVPFPAGGPKAMRPDNYAKRLRTALDDNHINLVVGLDQFEEIIDELKLERERSTGMPQSGWWLVIRFLKALCGSPRVRLIATLESARETSFWDLRIGEEIGLLATTINVDATEDTVAEIARSGFARGGLPLAPPVIAAIKRQWTVFEQGTPNENASPLPLACLFFHRLYERFADRAGATADERLEDERLESAFQQADSRKDDRVLTLEEIGGEGSIAFADIIQKLADEAWRAGDGNPAFADPIETDADFNGLNNFLKPLVTVDHDTQIQLRAAVEIDADLNTRKQRRAFRESRLLVPVPGEGPRRLRPVHQALIDRWYPARRWLAYRKHQLRKVQSFRDHVAYYHRRGEPVPMEEDGSTLRDAAMTLSEHALDWRLCRGRTLGSEDAALLDQALAVFDTVEDPFTVLEGSPFGKTYGHLAAEYHRVDLLCRFIAVQPACLQIEDQRGFNLLHSAAFSNGPAVPFLIAHGVPLKTEKNQWNAISIPIFEKQNANFNVMIGHLGIDDLIEISTELRLIHLAATSGNMYVIEHLIEHGATLDVQNKYKRTALHHAAIADQVDAFRYLLPHIDIQKQDNWKGTAVSSAALFGGAKVLSAYLSEEGDADRLSSMLYHRNDTGYTPLMISVRHRQPEALLVLLQRDLGDLGDPAAAAHRGKNGDTLFHCLFRGLPNEKLTETDRFRARTVVEILLQDSRLHPNLQNDNGETPFDLGGAFPEARRVLRQDERVPRDYATMTPAMRIEDLSSRRPATVLRLLREAQQALTDVHEPAPGDRADVSAKSKRKPRAAAGVSRAETGLDILVRLKNHVVLATLADDPVHWPTLRAEFQKLLTVAAVPSAGPLREALLRRFAEGELEPNEAGQLLGASVDAADAQIARVLVDQDAPLTLRRDGQGYTVLHRAAITGDVELFRSVLAIGPFALPLDRWGRRPSDMAPETLAETVRALEADMGEPAHDKASSAVSSTITGKPPFLSLERDSEARWADDKEMTVLKRGWNEEWGDIGTLDIRVFDLPFHPDVPLIELRPHSNSAGTGRLCFLLQGDTLHRLNGTSPPIHEVNGKEKPFIHEATVLHYLTFFCFFVRGEDGPFLIVDRPENSFLADLGERSSVIGNIFRPPRVWGKDNRGNWRVSSLVYYADAVFLANFRVQPVGKVEMIDDTPILTDLPDGIDAPLEIRPLH</sequence>
<dbReference type="PANTHER" id="PTHR24198">
    <property type="entry name" value="ANKYRIN REPEAT AND PROTEIN KINASE DOMAIN-CONTAINING PROTEIN"/>
    <property type="match status" value="1"/>
</dbReference>
<feature type="domain" description="Novel STAND NTPase 1" evidence="5">
    <location>
        <begin position="256"/>
        <end position="697"/>
    </location>
</feature>
<dbReference type="SMART" id="SM00248">
    <property type="entry name" value="ANK"/>
    <property type="match status" value="5"/>
</dbReference>
<dbReference type="PROSITE" id="PS50088">
    <property type="entry name" value="ANK_REPEAT"/>
    <property type="match status" value="1"/>
</dbReference>
<dbReference type="PROSITE" id="PS50297">
    <property type="entry name" value="ANK_REP_REGION"/>
    <property type="match status" value="1"/>
</dbReference>
<protein>
    <submittedName>
        <fullName evidence="6">Ankyrin repeat protein</fullName>
    </submittedName>
</protein>
<evidence type="ECO:0000313" key="6">
    <source>
        <dbReference type="EMBL" id="MBB3189198.1"/>
    </source>
</evidence>
<keyword evidence="7" id="KW-1185">Reference proteome</keyword>
<dbReference type="Gene3D" id="1.25.40.20">
    <property type="entry name" value="Ankyrin repeat-containing domain"/>
    <property type="match status" value="3"/>
</dbReference>
<dbReference type="InterPro" id="IPR049052">
    <property type="entry name" value="nSTAND1"/>
</dbReference>
<organism evidence="6 7">
    <name type="scientific">Halomonas cerina</name>
    <dbReference type="NCBI Taxonomy" id="447424"/>
    <lineage>
        <taxon>Bacteria</taxon>
        <taxon>Pseudomonadati</taxon>
        <taxon>Pseudomonadota</taxon>
        <taxon>Gammaproteobacteria</taxon>
        <taxon>Oceanospirillales</taxon>
        <taxon>Halomonadaceae</taxon>
        <taxon>Halomonas</taxon>
    </lineage>
</organism>
<dbReference type="EMBL" id="JACHXP010000002">
    <property type="protein sequence ID" value="MBB3189198.1"/>
    <property type="molecule type" value="Genomic_DNA"/>
</dbReference>
<dbReference type="PANTHER" id="PTHR24198:SF165">
    <property type="entry name" value="ANKYRIN REPEAT-CONTAINING PROTEIN-RELATED"/>
    <property type="match status" value="1"/>
</dbReference>
<evidence type="ECO:0000313" key="7">
    <source>
        <dbReference type="Proteomes" id="UP000547614"/>
    </source>
</evidence>
<keyword evidence="2 3" id="KW-0040">ANK repeat</keyword>
<name>A0A839V5D0_9GAMM</name>
<evidence type="ECO:0000256" key="2">
    <source>
        <dbReference type="ARBA" id="ARBA00023043"/>
    </source>
</evidence>